<dbReference type="EMBL" id="AONI01000009">
    <property type="protein sequence ID" value="EPX80101.1"/>
    <property type="molecule type" value="Genomic_DNA"/>
</dbReference>
<dbReference type="HOGENOM" id="CLU_715322_0_0_5"/>
<feature type="compositionally biased region" description="Basic and acidic residues" evidence="2">
    <location>
        <begin position="68"/>
        <end position="78"/>
    </location>
</feature>
<dbReference type="STRING" id="1123360.thalar_01438"/>
<proteinExistence type="predicted"/>
<evidence type="ECO:0000313" key="4">
    <source>
        <dbReference type="EMBL" id="EPX80101.1"/>
    </source>
</evidence>
<organism evidence="4 5">
    <name type="scientific">Litoreibacter arenae DSM 19593</name>
    <dbReference type="NCBI Taxonomy" id="1123360"/>
    <lineage>
        <taxon>Bacteria</taxon>
        <taxon>Pseudomonadati</taxon>
        <taxon>Pseudomonadota</taxon>
        <taxon>Alphaproteobacteria</taxon>
        <taxon>Rhodobacterales</taxon>
        <taxon>Roseobacteraceae</taxon>
        <taxon>Litoreibacter</taxon>
    </lineage>
</organism>
<feature type="signal peptide" evidence="3">
    <location>
        <begin position="1"/>
        <end position="18"/>
    </location>
</feature>
<dbReference type="eggNOG" id="ENOG503412T">
    <property type="taxonomic scope" value="Bacteria"/>
</dbReference>
<sequence>MKLLHVVTAAAVALGAPALVDGSGIPALDEYGVAHAGKGNGNGGGNGGGNGKGGGGNGGGGNGGGKASKSDGKADKASARAAGRQSKAVSRGGTRKSAARGGGQLKTKFNNALTKLGLKKKKTRVSSGVRTAPKKTVKPTRQVQKARAPQVARPVAAPREKNLHAQLKGLNSLNRNANGFFNGNDPKLETLRAYVASSAAFAGLESVVSLAQSDLADSQAVLDDVVAELELSSDDLTEQRSELESLQEVLLADEPELDDPARSDWEAELATVESGLDAVAEVDAASEAVASAEEALEEAEDDVSENALRDAIAASMNSTGNGTVAGDDLSDEVVDFVSDKLGIGDTVGFINVAVEKAEAEEELAEESDGSAGDDPAEDELIVTEPL</sequence>
<reference evidence="5" key="1">
    <citation type="journal article" date="2013" name="Stand. Genomic Sci.">
        <title>Genome sequence of the Litoreibacter arenae type strain (DSM 19593(T)), a member of the Roseobacter clade isolated from sea sand.</title>
        <authorList>
            <person name="Riedel T."/>
            <person name="Fiebig A."/>
            <person name="Petersen J."/>
            <person name="Gronow S."/>
            <person name="Kyrpides N.C."/>
            <person name="Goker M."/>
            <person name="Klenk H.P."/>
        </authorList>
    </citation>
    <scope>NUCLEOTIDE SEQUENCE [LARGE SCALE GENOMIC DNA]</scope>
    <source>
        <strain evidence="5">DSM 19593</strain>
    </source>
</reference>
<feature type="coiled-coil region" evidence="1">
    <location>
        <begin position="282"/>
        <end position="309"/>
    </location>
</feature>
<accession>S9QFC6</accession>
<evidence type="ECO:0000256" key="3">
    <source>
        <dbReference type="SAM" id="SignalP"/>
    </source>
</evidence>
<dbReference type="RefSeq" id="WP_021100007.1">
    <property type="nucleotide sequence ID" value="NZ_KE557306.1"/>
</dbReference>
<evidence type="ECO:0000256" key="1">
    <source>
        <dbReference type="SAM" id="Coils"/>
    </source>
</evidence>
<protein>
    <submittedName>
        <fullName evidence="4">Uncharacterized protein</fullName>
    </submittedName>
</protein>
<evidence type="ECO:0000256" key="2">
    <source>
        <dbReference type="SAM" id="MobiDB-lite"/>
    </source>
</evidence>
<feature type="compositionally biased region" description="Gly residues" evidence="2">
    <location>
        <begin position="40"/>
        <end position="66"/>
    </location>
</feature>
<dbReference type="Proteomes" id="UP000015351">
    <property type="component" value="Unassembled WGS sequence"/>
</dbReference>
<comment type="caution">
    <text evidence="4">The sequence shown here is derived from an EMBL/GenBank/DDBJ whole genome shotgun (WGS) entry which is preliminary data.</text>
</comment>
<feature type="compositionally biased region" description="Acidic residues" evidence="2">
    <location>
        <begin position="374"/>
        <end position="386"/>
    </location>
</feature>
<dbReference type="OrthoDB" id="7861855at2"/>
<keyword evidence="1" id="KW-0175">Coiled coil</keyword>
<feature type="region of interest" description="Disordered" evidence="2">
    <location>
        <begin position="40"/>
        <end position="154"/>
    </location>
</feature>
<keyword evidence="3" id="KW-0732">Signal</keyword>
<gene>
    <name evidence="4" type="ORF">thalar_01438</name>
</gene>
<name>S9QFC6_9RHOB</name>
<feature type="chain" id="PRO_5004555251" evidence="3">
    <location>
        <begin position="19"/>
        <end position="386"/>
    </location>
</feature>
<dbReference type="AlphaFoldDB" id="S9QFC6"/>
<evidence type="ECO:0000313" key="5">
    <source>
        <dbReference type="Proteomes" id="UP000015351"/>
    </source>
</evidence>
<keyword evidence="5" id="KW-1185">Reference proteome</keyword>
<feature type="compositionally biased region" description="Acidic residues" evidence="2">
    <location>
        <begin position="358"/>
        <end position="368"/>
    </location>
</feature>
<feature type="region of interest" description="Disordered" evidence="2">
    <location>
        <begin position="358"/>
        <end position="386"/>
    </location>
</feature>